<dbReference type="PROSITE" id="PS00194">
    <property type="entry name" value="THIOREDOXIN_1"/>
    <property type="match status" value="1"/>
</dbReference>
<keyword evidence="6" id="KW-1185">Reference proteome</keyword>
<dbReference type="PROSITE" id="PS51352">
    <property type="entry name" value="THIOREDOXIN_2"/>
    <property type="match status" value="1"/>
</dbReference>
<evidence type="ECO:0000256" key="3">
    <source>
        <dbReference type="SAM" id="MobiDB-lite"/>
    </source>
</evidence>
<dbReference type="Pfam" id="PF00085">
    <property type="entry name" value="Thioredoxin"/>
    <property type="match status" value="1"/>
</dbReference>
<feature type="compositionally biased region" description="Polar residues" evidence="3">
    <location>
        <begin position="142"/>
        <end position="152"/>
    </location>
</feature>
<keyword evidence="2" id="KW-1015">Disulfide bond</keyword>
<dbReference type="SUPFAM" id="SSF52833">
    <property type="entry name" value="Thioredoxin-like"/>
    <property type="match status" value="1"/>
</dbReference>
<evidence type="ECO:0000256" key="1">
    <source>
        <dbReference type="ARBA" id="ARBA00008987"/>
    </source>
</evidence>
<dbReference type="CDD" id="cd02947">
    <property type="entry name" value="TRX_family"/>
    <property type="match status" value="1"/>
</dbReference>
<dbReference type="Gene3D" id="3.40.30.10">
    <property type="entry name" value="Glutaredoxin"/>
    <property type="match status" value="1"/>
</dbReference>
<evidence type="ECO:0000256" key="2">
    <source>
        <dbReference type="ARBA" id="ARBA00023157"/>
    </source>
</evidence>
<protein>
    <submittedName>
        <fullName evidence="5">Thioredoxin-like protein</fullName>
    </submittedName>
</protein>
<comment type="similarity">
    <text evidence="1">Belongs to the thioredoxin family.</text>
</comment>
<dbReference type="InterPro" id="IPR017937">
    <property type="entry name" value="Thioredoxin_CS"/>
</dbReference>
<feature type="region of interest" description="Disordered" evidence="3">
    <location>
        <begin position="113"/>
        <end position="163"/>
    </location>
</feature>
<proteinExistence type="inferred from homology"/>
<feature type="domain" description="Thioredoxin" evidence="4">
    <location>
        <begin position="1"/>
        <end position="108"/>
    </location>
</feature>
<feature type="compositionally biased region" description="Basic and acidic residues" evidence="3">
    <location>
        <begin position="113"/>
        <end position="126"/>
    </location>
</feature>
<dbReference type="PANTHER" id="PTHR46115">
    <property type="entry name" value="THIOREDOXIN-LIKE PROTEIN 1"/>
    <property type="match status" value="1"/>
</dbReference>
<organism evidence="5 6">
    <name type="scientific">Zalerion maritima</name>
    <dbReference type="NCBI Taxonomy" id="339359"/>
    <lineage>
        <taxon>Eukaryota</taxon>
        <taxon>Fungi</taxon>
        <taxon>Dikarya</taxon>
        <taxon>Ascomycota</taxon>
        <taxon>Pezizomycotina</taxon>
        <taxon>Sordariomycetes</taxon>
        <taxon>Lulworthiomycetidae</taxon>
        <taxon>Lulworthiales</taxon>
        <taxon>Lulworthiaceae</taxon>
        <taxon>Zalerion</taxon>
    </lineage>
</organism>
<dbReference type="EMBL" id="JAKWBI020000416">
    <property type="protein sequence ID" value="KAJ2895251.1"/>
    <property type="molecule type" value="Genomic_DNA"/>
</dbReference>
<evidence type="ECO:0000313" key="5">
    <source>
        <dbReference type="EMBL" id="KAJ2895251.1"/>
    </source>
</evidence>
<evidence type="ECO:0000313" key="6">
    <source>
        <dbReference type="Proteomes" id="UP001201980"/>
    </source>
</evidence>
<dbReference type="InterPro" id="IPR036249">
    <property type="entry name" value="Thioredoxin-like_sf"/>
</dbReference>
<dbReference type="PRINTS" id="PR00421">
    <property type="entry name" value="THIOREDOXIN"/>
</dbReference>
<evidence type="ECO:0000259" key="4">
    <source>
        <dbReference type="PROSITE" id="PS51352"/>
    </source>
</evidence>
<dbReference type="AlphaFoldDB" id="A0AAD5RJL7"/>
<dbReference type="InterPro" id="IPR013766">
    <property type="entry name" value="Thioredoxin_domain"/>
</dbReference>
<accession>A0AAD5RJL7</accession>
<reference evidence="5" key="1">
    <citation type="submission" date="2022-07" db="EMBL/GenBank/DDBJ databases">
        <title>Draft genome sequence of Zalerion maritima ATCC 34329, a (micro)plastics degrading marine fungus.</title>
        <authorList>
            <person name="Paco A."/>
            <person name="Goncalves M.F.M."/>
            <person name="Rocha-Santos T.A.P."/>
            <person name="Alves A."/>
        </authorList>
    </citation>
    <scope>NUCLEOTIDE SEQUENCE</scope>
    <source>
        <strain evidence="5">ATCC 34329</strain>
    </source>
</reference>
<comment type="caution">
    <text evidence="5">The sequence shown here is derived from an EMBL/GenBank/DDBJ whole genome shotgun (WGS) entry which is preliminary data.</text>
</comment>
<gene>
    <name evidence="5" type="ORF">MKZ38_006751</name>
</gene>
<dbReference type="Proteomes" id="UP001201980">
    <property type="component" value="Unassembled WGS sequence"/>
</dbReference>
<name>A0AAD5RJL7_9PEZI</name>
<sequence>MSAHQINSPSELDALLASTTYVIVDFYADWCPPCKMIAPMFQSLASSHSVDGKLAFAKVNVDSQQQLAMRYGITAMPTFLMLKNGEPVSNVRGANAPSIQAMVRTAEGELVKLGKQQDKMGKKKEEEQAEGTGEEKKKDSETVSGGYTMSKGTRSDWKMSLTR</sequence>